<gene>
    <name evidence="3" type="ORF">JOE68_003927</name>
</gene>
<dbReference type="InterPro" id="IPR036514">
    <property type="entry name" value="SGNH_hydro_sf"/>
</dbReference>
<feature type="signal peptide" evidence="1">
    <location>
        <begin position="1"/>
        <end position="26"/>
    </location>
</feature>
<dbReference type="PROSITE" id="PS51318">
    <property type="entry name" value="TAT"/>
    <property type="match status" value="1"/>
</dbReference>
<dbReference type="InterPro" id="IPR037460">
    <property type="entry name" value="SEST-like"/>
</dbReference>
<feature type="chain" id="PRO_5046857513" description="SGNH hydrolase-type esterase domain-containing protein" evidence="1">
    <location>
        <begin position="27"/>
        <end position="267"/>
    </location>
</feature>
<organism evidence="3 4">
    <name type="scientific">Saccharothrix algeriensis</name>
    <dbReference type="NCBI Taxonomy" id="173560"/>
    <lineage>
        <taxon>Bacteria</taxon>
        <taxon>Bacillati</taxon>
        <taxon>Actinomycetota</taxon>
        <taxon>Actinomycetes</taxon>
        <taxon>Pseudonocardiales</taxon>
        <taxon>Pseudonocardiaceae</taxon>
        <taxon>Saccharothrix</taxon>
    </lineage>
</organism>
<dbReference type="Proteomes" id="UP001195724">
    <property type="component" value="Unassembled WGS sequence"/>
</dbReference>
<sequence length="267" mass="27993">MRPVRTLLGAVLAAAAALLTALPAQAQAQVQAGAHYVALGDSYSSGTGTGSYYGESGSCKRSQYAYPALWAASHAPASFKFVACSGARTGDVLANQVGALSATTTLATVSVGGNDAGFTDVITACTFGTDQVCVDRVDKAKTYATTTLPGLLDNVYAQIRNRAPSARVVVLGYPRLYKVPGSCSVGLSDTKRSAINSAADTLHTVISRRAAAKSFTYRDLRGAYAGHEICSADWWLNSLSWPVEESYHPNRSGQRLGYLPQLNAVTG</sequence>
<comment type="caution">
    <text evidence="3">The sequence shown here is derived from an EMBL/GenBank/DDBJ whole genome shotgun (WGS) entry which is preliminary data.</text>
</comment>
<evidence type="ECO:0000259" key="2">
    <source>
        <dbReference type="Pfam" id="PF13472"/>
    </source>
</evidence>
<feature type="domain" description="SGNH hydrolase-type esterase" evidence="2">
    <location>
        <begin position="38"/>
        <end position="256"/>
    </location>
</feature>
<dbReference type="InterPro" id="IPR006311">
    <property type="entry name" value="TAT_signal"/>
</dbReference>
<evidence type="ECO:0000313" key="4">
    <source>
        <dbReference type="Proteomes" id="UP001195724"/>
    </source>
</evidence>
<dbReference type="PANTHER" id="PTHR37981:SF1">
    <property type="entry name" value="SGNH HYDROLASE-TYPE ESTERASE DOMAIN-CONTAINING PROTEIN"/>
    <property type="match status" value="1"/>
</dbReference>
<dbReference type="Pfam" id="PF13472">
    <property type="entry name" value="Lipase_GDSL_2"/>
    <property type="match status" value="1"/>
</dbReference>
<evidence type="ECO:0000256" key="1">
    <source>
        <dbReference type="SAM" id="SignalP"/>
    </source>
</evidence>
<dbReference type="CDD" id="cd01823">
    <property type="entry name" value="SEST_like"/>
    <property type="match status" value="1"/>
</dbReference>
<dbReference type="InterPro" id="IPR013830">
    <property type="entry name" value="SGNH_hydro"/>
</dbReference>
<dbReference type="SUPFAM" id="SSF52266">
    <property type="entry name" value="SGNH hydrolase"/>
    <property type="match status" value="1"/>
</dbReference>
<dbReference type="EMBL" id="JAFBCL010000001">
    <property type="protein sequence ID" value="MBM7813062.1"/>
    <property type="molecule type" value="Genomic_DNA"/>
</dbReference>
<keyword evidence="1" id="KW-0732">Signal</keyword>
<name>A0ABS2S9Y0_9PSEU</name>
<keyword evidence="4" id="KW-1185">Reference proteome</keyword>
<proteinExistence type="predicted"/>
<protein>
    <recommendedName>
        <fullName evidence="2">SGNH hydrolase-type esterase domain-containing protein</fullName>
    </recommendedName>
</protein>
<dbReference type="Gene3D" id="3.40.50.1110">
    <property type="entry name" value="SGNH hydrolase"/>
    <property type="match status" value="1"/>
</dbReference>
<accession>A0ABS2S9Y0</accession>
<evidence type="ECO:0000313" key="3">
    <source>
        <dbReference type="EMBL" id="MBM7813062.1"/>
    </source>
</evidence>
<dbReference type="RefSeq" id="WP_204843739.1">
    <property type="nucleotide sequence ID" value="NZ_JAFBCL010000001.1"/>
</dbReference>
<reference evidence="3 4" key="1">
    <citation type="submission" date="2021-01" db="EMBL/GenBank/DDBJ databases">
        <title>Sequencing the genomes of 1000 actinobacteria strains.</title>
        <authorList>
            <person name="Klenk H.-P."/>
        </authorList>
    </citation>
    <scope>NUCLEOTIDE SEQUENCE [LARGE SCALE GENOMIC DNA]</scope>
    <source>
        <strain evidence="3 4">DSM 44581</strain>
    </source>
</reference>
<dbReference type="PANTHER" id="PTHR37981">
    <property type="entry name" value="LIPASE 2"/>
    <property type="match status" value="1"/>
</dbReference>